<comment type="caution">
    <text evidence="4">The sequence shown here is derived from an EMBL/GenBank/DDBJ whole genome shotgun (WGS) entry which is preliminary data.</text>
</comment>
<evidence type="ECO:0000256" key="2">
    <source>
        <dbReference type="SAM" id="MobiDB-lite"/>
    </source>
</evidence>
<dbReference type="GO" id="GO:0003723">
    <property type="term" value="F:RNA binding"/>
    <property type="evidence" value="ECO:0007669"/>
    <property type="project" value="UniProtKB-UniRule"/>
</dbReference>
<name>A0A9Q0GA60_9ROSI</name>
<proteinExistence type="predicted"/>
<dbReference type="Proteomes" id="UP001141552">
    <property type="component" value="Unassembled WGS sequence"/>
</dbReference>
<dbReference type="PANTHER" id="PTHR34427:SF5">
    <property type="entry name" value="DUF4283 DOMAIN-CONTAINING PROTEIN"/>
    <property type="match status" value="1"/>
</dbReference>
<evidence type="ECO:0000259" key="3">
    <source>
        <dbReference type="PROSITE" id="PS50102"/>
    </source>
</evidence>
<dbReference type="Pfam" id="PF00076">
    <property type="entry name" value="RRM_1"/>
    <property type="match status" value="1"/>
</dbReference>
<dbReference type="OrthoDB" id="861279at2759"/>
<accession>A0A9Q0GA60</accession>
<reference evidence="4" key="2">
    <citation type="journal article" date="2023" name="Plants (Basel)">
        <title>Annotation of the Turnera subulata (Passifloraceae) Draft Genome Reveals the S-Locus Evolved after the Divergence of Turneroideae from Passifloroideae in a Stepwise Manner.</title>
        <authorList>
            <person name="Henning P.M."/>
            <person name="Roalson E.H."/>
            <person name="Mir W."/>
            <person name="McCubbin A.G."/>
            <person name="Shore J.S."/>
        </authorList>
    </citation>
    <scope>NUCLEOTIDE SEQUENCE</scope>
    <source>
        <strain evidence="4">F60SS</strain>
    </source>
</reference>
<protein>
    <recommendedName>
        <fullName evidence="3">RRM domain-containing protein</fullName>
    </recommendedName>
</protein>
<evidence type="ECO:0000313" key="5">
    <source>
        <dbReference type="Proteomes" id="UP001141552"/>
    </source>
</evidence>
<dbReference type="InterPro" id="IPR035979">
    <property type="entry name" value="RBD_domain_sf"/>
</dbReference>
<dbReference type="PANTHER" id="PTHR34427">
    <property type="entry name" value="DUF4283 DOMAIN PROTEIN"/>
    <property type="match status" value="1"/>
</dbReference>
<reference evidence="4" key="1">
    <citation type="submission" date="2022-02" db="EMBL/GenBank/DDBJ databases">
        <authorList>
            <person name="Henning P.M."/>
            <person name="McCubbin A.G."/>
            <person name="Shore J.S."/>
        </authorList>
    </citation>
    <scope>NUCLEOTIDE SEQUENCE</scope>
    <source>
        <strain evidence="4">F60SS</strain>
        <tissue evidence="4">Leaves</tissue>
    </source>
</reference>
<dbReference type="InterPro" id="IPR000504">
    <property type="entry name" value="RRM_dom"/>
</dbReference>
<organism evidence="4 5">
    <name type="scientific">Turnera subulata</name>
    <dbReference type="NCBI Taxonomy" id="218843"/>
    <lineage>
        <taxon>Eukaryota</taxon>
        <taxon>Viridiplantae</taxon>
        <taxon>Streptophyta</taxon>
        <taxon>Embryophyta</taxon>
        <taxon>Tracheophyta</taxon>
        <taxon>Spermatophyta</taxon>
        <taxon>Magnoliopsida</taxon>
        <taxon>eudicotyledons</taxon>
        <taxon>Gunneridae</taxon>
        <taxon>Pentapetalae</taxon>
        <taxon>rosids</taxon>
        <taxon>fabids</taxon>
        <taxon>Malpighiales</taxon>
        <taxon>Passifloraceae</taxon>
        <taxon>Turnera</taxon>
    </lineage>
</organism>
<dbReference type="PROSITE" id="PS50102">
    <property type="entry name" value="RRM"/>
    <property type="match status" value="1"/>
</dbReference>
<feature type="compositionally biased region" description="Polar residues" evidence="2">
    <location>
        <begin position="314"/>
        <end position="329"/>
    </location>
</feature>
<dbReference type="AlphaFoldDB" id="A0A9Q0GA60"/>
<sequence>MASLHFPSKPNNPPQYTTTLTQHHTFQNGVETGVLSKYGVVIDVYIPKKINKEKKRFGFVYFRGVKDLRRLLSDVNRVQVENGVVRANFARARQSKNPKTTRQGSLTHGHRVLSGRSFAETVRGANPVHETNQPEAVDAGITFIPTTETLQWLSRCAVRVLERPGSMESVHLLWTLHGMWDVVVSKMGGDKALVCFLSTKARSQFLQQNHEWVQLWFQSLQPWTTGDRATNQCCWLKIRGLPLNAWCQEFFELVEMLTTQGGLINKRLKVKVMGQLCNIEVMEIAKEHRKEEDSSLLGDASGSEVPVEAPVNSEAGTQNVGDATNQSASPEIGGDPFNLMPIIVVISDRG</sequence>
<feature type="domain" description="RRM" evidence="3">
    <location>
        <begin position="1"/>
        <end position="92"/>
    </location>
</feature>
<keyword evidence="1" id="KW-0694">RNA-binding</keyword>
<gene>
    <name evidence="4" type="ORF">Tsubulata_037276</name>
</gene>
<dbReference type="InterPro" id="IPR012677">
    <property type="entry name" value="Nucleotide-bd_a/b_plait_sf"/>
</dbReference>
<keyword evidence="5" id="KW-1185">Reference proteome</keyword>
<dbReference type="Gene3D" id="3.30.70.330">
    <property type="match status" value="1"/>
</dbReference>
<dbReference type="SUPFAM" id="SSF54928">
    <property type="entry name" value="RNA-binding domain, RBD"/>
    <property type="match status" value="1"/>
</dbReference>
<evidence type="ECO:0000313" key="4">
    <source>
        <dbReference type="EMBL" id="KAJ4846438.1"/>
    </source>
</evidence>
<evidence type="ECO:0000256" key="1">
    <source>
        <dbReference type="PROSITE-ProRule" id="PRU00176"/>
    </source>
</evidence>
<feature type="region of interest" description="Disordered" evidence="2">
    <location>
        <begin position="292"/>
        <end position="333"/>
    </location>
</feature>
<dbReference type="EMBL" id="JAKUCV010001423">
    <property type="protein sequence ID" value="KAJ4846438.1"/>
    <property type="molecule type" value="Genomic_DNA"/>
</dbReference>